<comment type="caution">
    <text evidence="1">The sequence shown here is derived from an EMBL/GenBank/DDBJ whole genome shotgun (WGS) entry which is preliminary data.</text>
</comment>
<dbReference type="EMBL" id="BARU01035808">
    <property type="protein sequence ID" value="GAH84684.1"/>
    <property type="molecule type" value="Genomic_DNA"/>
</dbReference>
<gene>
    <name evidence="1" type="ORF">S03H2_55996</name>
</gene>
<reference evidence="1" key="1">
    <citation type="journal article" date="2014" name="Front. Microbiol.">
        <title>High frequency of phylogenetically diverse reductive dehalogenase-homologous genes in deep subseafloor sedimentary metagenomes.</title>
        <authorList>
            <person name="Kawai M."/>
            <person name="Futagami T."/>
            <person name="Toyoda A."/>
            <person name="Takaki Y."/>
            <person name="Nishi S."/>
            <person name="Hori S."/>
            <person name="Arai W."/>
            <person name="Tsubouchi T."/>
            <person name="Morono Y."/>
            <person name="Uchiyama I."/>
            <person name="Ito T."/>
            <person name="Fujiyama A."/>
            <person name="Inagaki F."/>
            <person name="Takami H."/>
        </authorList>
    </citation>
    <scope>NUCLEOTIDE SEQUENCE</scope>
    <source>
        <strain evidence="1">Expedition CK06-06</strain>
    </source>
</reference>
<sequence>DILCFGHGSPITKEASAKVQQLIKKIDNIG</sequence>
<name>X1K315_9ZZZZ</name>
<feature type="non-terminal residue" evidence="1">
    <location>
        <position position="1"/>
    </location>
</feature>
<protein>
    <submittedName>
        <fullName evidence="1">Uncharacterized protein</fullName>
    </submittedName>
</protein>
<accession>X1K315</accession>
<dbReference type="AlphaFoldDB" id="X1K315"/>
<evidence type="ECO:0000313" key="1">
    <source>
        <dbReference type="EMBL" id="GAH84684.1"/>
    </source>
</evidence>
<organism evidence="1">
    <name type="scientific">marine sediment metagenome</name>
    <dbReference type="NCBI Taxonomy" id="412755"/>
    <lineage>
        <taxon>unclassified sequences</taxon>
        <taxon>metagenomes</taxon>
        <taxon>ecological metagenomes</taxon>
    </lineage>
</organism>
<proteinExistence type="predicted"/>